<dbReference type="InterPro" id="IPR005017">
    <property type="entry name" value="OMPP1/FadL/TodX"/>
</dbReference>
<evidence type="ECO:0000256" key="6">
    <source>
        <dbReference type="ARBA" id="ARBA00023136"/>
    </source>
</evidence>
<dbReference type="AlphaFoldDB" id="A0A926S028"/>
<dbReference type="Proteomes" id="UP000619078">
    <property type="component" value="Unassembled WGS sequence"/>
</dbReference>
<dbReference type="SUPFAM" id="SSF56935">
    <property type="entry name" value="Porins"/>
    <property type="match status" value="1"/>
</dbReference>
<evidence type="ECO:0000256" key="2">
    <source>
        <dbReference type="ARBA" id="ARBA00008163"/>
    </source>
</evidence>
<reference evidence="9" key="1">
    <citation type="submission" date="2020-09" db="EMBL/GenBank/DDBJ databases">
        <title>Novel species of Mucilaginibacter isolated from a glacier on the Tibetan Plateau.</title>
        <authorList>
            <person name="Liu Q."/>
            <person name="Xin Y.-H."/>
        </authorList>
    </citation>
    <scope>NUCLEOTIDE SEQUENCE</scope>
    <source>
        <strain evidence="9">ZB1P21</strain>
    </source>
</reference>
<dbReference type="EMBL" id="JACWMX010000002">
    <property type="protein sequence ID" value="MBD1392485.1"/>
    <property type="molecule type" value="Genomic_DNA"/>
</dbReference>
<keyword evidence="5 8" id="KW-0732">Signal</keyword>
<keyword evidence="10" id="KW-1185">Reference proteome</keyword>
<evidence type="ECO:0000256" key="4">
    <source>
        <dbReference type="ARBA" id="ARBA00022692"/>
    </source>
</evidence>
<keyword evidence="6" id="KW-0472">Membrane</keyword>
<evidence type="ECO:0000256" key="1">
    <source>
        <dbReference type="ARBA" id="ARBA00004571"/>
    </source>
</evidence>
<dbReference type="Gene3D" id="2.40.160.60">
    <property type="entry name" value="Outer membrane protein transport protein (OMPP1/FadL/TodX)"/>
    <property type="match status" value="1"/>
</dbReference>
<name>A0A926S028_9SPHI</name>
<sequence>MKKLLLLFMWLSPAVIYAQGFQVNLNGQKQIGMGHTGIGLAQDGASVSFNPGAVAMLPENYIQGGISPLFFKSAFNAAGSNVVNYNKDKVATPFNAYAVWGPKAAAWKLGIGVYTPFGGLTDWGNTWQGKYVLESLDLKAIFIQPTISVKLADYLSIGGGFIYNRASVDLQRGIPLISATGEVGKAQLTGNGHGYGWNAGIYVKTEVGMTVGITYRSQVNTNIKGGDAIFSVPGSLAASFPQPNTFSAGIPLPAQASIGFGFYPSSKLTLALDANVVGWDSYKALAFDYATNAPSLQDTYSPRNYKNAFSVRGGAQYKVTDKFALRAGGGYTSTAVPDGYVTPEAPDANRYYVTGGLGYKFGSRLDIDLSFEYEHLGSRFQTNVESNLSGTFKTNVYIPGIGIAYHW</sequence>
<keyword evidence="3" id="KW-1134">Transmembrane beta strand</keyword>
<evidence type="ECO:0000256" key="7">
    <source>
        <dbReference type="ARBA" id="ARBA00023237"/>
    </source>
</evidence>
<comment type="subcellular location">
    <subcellularLocation>
        <location evidence="1">Cell outer membrane</location>
        <topology evidence="1">Multi-pass membrane protein</topology>
    </subcellularLocation>
</comment>
<keyword evidence="4" id="KW-0812">Transmembrane</keyword>
<dbReference type="PANTHER" id="PTHR35093:SF8">
    <property type="entry name" value="OUTER MEMBRANE PROTEIN NMB0088-RELATED"/>
    <property type="match status" value="1"/>
</dbReference>
<dbReference type="GO" id="GO:0009279">
    <property type="term" value="C:cell outer membrane"/>
    <property type="evidence" value="ECO:0007669"/>
    <property type="project" value="UniProtKB-SubCell"/>
</dbReference>
<comment type="similarity">
    <text evidence="2">Belongs to the OmpP1/FadL family.</text>
</comment>
<evidence type="ECO:0000256" key="8">
    <source>
        <dbReference type="SAM" id="SignalP"/>
    </source>
</evidence>
<dbReference type="GO" id="GO:0015483">
    <property type="term" value="F:long-chain fatty acid transporting porin activity"/>
    <property type="evidence" value="ECO:0007669"/>
    <property type="project" value="TreeGrafter"/>
</dbReference>
<dbReference type="RefSeq" id="WP_191161479.1">
    <property type="nucleotide sequence ID" value="NZ_JACWMX010000002.1"/>
</dbReference>
<feature type="signal peptide" evidence="8">
    <location>
        <begin position="1"/>
        <end position="18"/>
    </location>
</feature>
<evidence type="ECO:0000313" key="9">
    <source>
        <dbReference type="EMBL" id="MBD1392485.1"/>
    </source>
</evidence>
<keyword evidence="7" id="KW-0998">Cell outer membrane</keyword>
<dbReference type="PANTHER" id="PTHR35093">
    <property type="entry name" value="OUTER MEMBRANE PROTEIN NMB0088-RELATED"/>
    <property type="match status" value="1"/>
</dbReference>
<organism evidence="9 10">
    <name type="scientific">Mucilaginibacter glaciei</name>
    <dbReference type="NCBI Taxonomy" id="2772109"/>
    <lineage>
        <taxon>Bacteria</taxon>
        <taxon>Pseudomonadati</taxon>
        <taxon>Bacteroidota</taxon>
        <taxon>Sphingobacteriia</taxon>
        <taxon>Sphingobacteriales</taxon>
        <taxon>Sphingobacteriaceae</taxon>
        <taxon>Mucilaginibacter</taxon>
    </lineage>
</organism>
<gene>
    <name evidence="9" type="ORF">IDJ76_05180</name>
</gene>
<comment type="caution">
    <text evidence="9">The sequence shown here is derived from an EMBL/GenBank/DDBJ whole genome shotgun (WGS) entry which is preliminary data.</text>
</comment>
<evidence type="ECO:0000256" key="5">
    <source>
        <dbReference type="ARBA" id="ARBA00022729"/>
    </source>
</evidence>
<evidence type="ECO:0000313" key="10">
    <source>
        <dbReference type="Proteomes" id="UP000619078"/>
    </source>
</evidence>
<proteinExistence type="inferred from homology"/>
<dbReference type="Pfam" id="PF03349">
    <property type="entry name" value="Toluene_X"/>
    <property type="match status" value="1"/>
</dbReference>
<accession>A0A926S028</accession>
<evidence type="ECO:0000256" key="3">
    <source>
        <dbReference type="ARBA" id="ARBA00022452"/>
    </source>
</evidence>
<feature type="chain" id="PRO_5037413080" evidence="8">
    <location>
        <begin position="19"/>
        <end position="407"/>
    </location>
</feature>
<protein>
    <submittedName>
        <fullName evidence="9">Outer membrane protein transport protein</fullName>
    </submittedName>
</protein>